<feature type="compositionally biased region" description="Gly residues" evidence="1">
    <location>
        <begin position="332"/>
        <end position="343"/>
    </location>
</feature>
<dbReference type="AlphaFoldDB" id="A0A1T4JHY0"/>
<organism evidence="2 3">
    <name type="scientific">Treponema porcinum</name>
    <dbReference type="NCBI Taxonomy" id="261392"/>
    <lineage>
        <taxon>Bacteria</taxon>
        <taxon>Pseudomonadati</taxon>
        <taxon>Spirochaetota</taxon>
        <taxon>Spirochaetia</taxon>
        <taxon>Spirochaetales</taxon>
        <taxon>Treponemataceae</taxon>
        <taxon>Treponema</taxon>
    </lineage>
</organism>
<gene>
    <name evidence="2" type="ORF">SAMN02745149_00262</name>
</gene>
<dbReference type="PANTHER" id="PTHR30469">
    <property type="entry name" value="MULTIDRUG RESISTANCE PROTEIN MDTA"/>
    <property type="match status" value="1"/>
</dbReference>
<evidence type="ECO:0000256" key="1">
    <source>
        <dbReference type="SAM" id="MobiDB-lite"/>
    </source>
</evidence>
<sequence length="343" mass="36844">MGKKTVSAGKKITICIIAAVAVISVAVAVKKISGRAKASASLYTVKTEIYENVIEIAGTISAAEQQTLQALSDGTVLAVYVEKGDTVKKGDIIIQLDATEQEYNLAKLDYDMASTKITGSQKQRLSLLQKIEDRKVKATFDGIIADLDVSVGDSMEAKDSVGTLVNVDYLIAEVEIPETDVSNLKTGQKVEFSFPAYNGTVEGYVVSWPAIGEVTSRGATIVKAKIRIDDYPPQILPNYSFTGKIQITEPVENVIVESYAVAREKGRAYVELAATGERIYVNVSPYGSGYLKIENGLSGGEVLKAQSAPKRSGTDRARQKNDFSKNNENRGGPMGGGMGRPPF</sequence>
<keyword evidence="3" id="KW-1185">Reference proteome</keyword>
<dbReference type="GO" id="GO:1990281">
    <property type="term" value="C:efflux pump complex"/>
    <property type="evidence" value="ECO:0007669"/>
    <property type="project" value="TreeGrafter"/>
</dbReference>
<dbReference type="Gene3D" id="2.40.30.170">
    <property type="match status" value="1"/>
</dbReference>
<dbReference type="EMBL" id="FUWG01000002">
    <property type="protein sequence ID" value="SJZ29766.1"/>
    <property type="molecule type" value="Genomic_DNA"/>
</dbReference>
<dbReference type="STRING" id="261392.SAMN02745149_00262"/>
<feature type="compositionally biased region" description="Basic and acidic residues" evidence="1">
    <location>
        <begin position="312"/>
        <end position="328"/>
    </location>
</feature>
<accession>A0A1T4JHY0</accession>
<dbReference type="Gene3D" id="2.40.50.100">
    <property type="match status" value="1"/>
</dbReference>
<dbReference type="RefSeq" id="WP_078932173.1">
    <property type="nucleotide sequence ID" value="NZ_FUWG01000002.1"/>
</dbReference>
<dbReference type="OrthoDB" id="368879at2"/>
<dbReference type="GO" id="GO:0015562">
    <property type="term" value="F:efflux transmembrane transporter activity"/>
    <property type="evidence" value="ECO:0007669"/>
    <property type="project" value="TreeGrafter"/>
</dbReference>
<name>A0A1T4JHY0_TREPO</name>
<proteinExistence type="predicted"/>
<dbReference type="GeneID" id="78315584"/>
<dbReference type="SUPFAM" id="SSF111369">
    <property type="entry name" value="HlyD-like secretion proteins"/>
    <property type="match status" value="1"/>
</dbReference>
<dbReference type="Proteomes" id="UP000190423">
    <property type="component" value="Unassembled WGS sequence"/>
</dbReference>
<evidence type="ECO:0000313" key="2">
    <source>
        <dbReference type="EMBL" id="SJZ29766.1"/>
    </source>
</evidence>
<reference evidence="2 3" key="1">
    <citation type="submission" date="2017-02" db="EMBL/GenBank/DDBJ databases">
        <authorList>
            <person name="Peterson S.W."/>
        </authorList>
    </citation>
    <scope>NUCLEOTIDE SEQUENCE [LARGE SCALE GENOMIC DNA]</scope>
    <source>
        <strain evidence="2 3">ATCC BAA-908</strain>
    </source>
</reference>
<dbReference type="PANTHER" id="PTHR30469:SF15">
    <property type="entry name" value="HLYD FAMILY OF SECRETION PROTEINS"/>
    <property type="match status" value="1"/>
</dbReference>
<protein>
    <submittedName>
        <fullName evidence="2">Multidrug efflux pump subunit AcrA (Membrane-fusion protein)</fullName>
    </submittedName>
</protein>
<evidence type="ECO:0000313" key="3">
    <source>
        <dbReference type="Proteomes" id="UP000190423"/>
    </source>
</evidence>
<feature type="region of interest" description="Disordered" evidence="1">
    <location>
        <begin position="306"/>
        <end position="343"/>
    </location>
</feature>